<dbReference type="Pfam" id="PF24598">
    <property type="entry name" value="DOP1_C"/>
    <property type="match status" value="1"/>
</dbReference>
<evidence type="ECO:0000313" key="2">
    <source>
        <dbReference type="EMBL" id="KAG5283850.1"/>
    </source>
</evidence>
<dbReference type="InterPro" id="IPR040314">
    <property type="entry name" value="DOP1"/>
</dbReference>
<proteinExistence type="predicted"/>
<evidence type="ECO:0000259" key="1">
    <source>
        <dbReference type="Pfam" id="PF24598"/>
    </source>
</evidence>
<reference evidence="2" key="1">
    <citation type="submission" date="2020-10" db="EMBL/GenBank/DDBJ databases">
        <title>Chromosome-scale genome assembly of the Allis shad, Alosa alosa.</title>
        <authorList>
            <person name="Margot Z."/>
            <person name="Christophe K."/>
            <person name="Cabau C."/>
            <person name="Louis A."/>
            <person name="Berthelot C."/>
            <person name="Parey E."/>
            <person name="Roest Crollius H."/>
            <person name="Montfort J."/>
            <person name="Robinson-Rechavi M."/>
            <person name="Bucao C."/>
            <person name="Bouchez O."/>
            <person name="Gislard M."/>
            <person name="Lluch J."/>
            <person name="Milhes M."/>
            <person name="Lampietro C."/>
            <person name="Lopez Roques C."/>
            <person name="Donnadieu C."/>
            <person name="Braasch I."/>
            <person name="Desvignes T."/>
            <person name="Postlethwait J."/>
            <person name="Bobe J."/>
            <person name="Guiguen Y."/>
        </authorList>
    </citation>
    <scope>NUCLEOTIDE SEQUENCE</scope>
    <source>
        <strain evidence="2">M-15738</strain>
        <tissue evidence="2">Blood</tissue>
    </source>
</reference>
<dbReference type="PANTHER" id="PTHR14042">
    <property type="entry name" value="DOPEY-RELATED"/>
    <property type="match status" value="1"/>
</dbReference>
<gene>
    <name evidence="2" type="ORF">AALO_G00046830</name>
</gene>
<dbReference type="GO" id="GO:0005802">
    <property type="term" value="C:trans-Golgi network"/>
    <property type="evidence" value="ECO:0007669"/>
    <property type="project" value="TreeGrafter"/>
</dbReference>
<dbReference type="PANTHER" id="PTHR14042:SF23">
    <property type="entry name" value="PROTEIN DOPEY-2"/>
    <property type="match status" value="1"/>
</dbReference>
<name>A0AAV6HCU4_9TELE</name>
<dbReference type="EMBL" id="JADWDJ010000003">
    <property type="protein sequence ID" value="KAG5283850.1"/>
    <property type="molecule type" value="Genomic_DNA"/>
</dbReference>
<dbReference type="InterPro" id="IPR056457">
    <property type="entry name" value="DOP1_C"/>
</dbReference>
<protein>
    <recommendedName>
        <fullName evidence="1">DOP1-like C-terminal domain-containing protein</fullName>
    </recommendedName>
</protein>
<dbReference type="GO" id="GO:0005829">
    <property type="term" value="C:cytosol"/>
    <property type="evidence" value="ECO:0007669"/>
    <property type="project" value="GOC"/>
</dbReference>
<comment type="caution">
    <text evidence="2">The sequence shown here is derived from an EMBL/GenBank/DDBJ whole genome shotgun (WGS) entry which is preliminary data.</text>
</comment>
<evidence type="ECO:0000313" key="3">
    <source>
        <dbReference type="Proteomes" id="UP000823561"/>
    </source>
</evidence>
<organism evidence="2 3">
    <name type="scientific">Alosa alosa</name>
    <name type="common">allis shad</name>
    <dbReference type="NCBI Taxonomy" id="278164"/>
    <lineage>
        <taxon>Eukaryota</taxon>
        <taxon>Metazoa</taxon>
        <taxon>Chordata</taxon>
        <taxon>Craniata</taxon>
        <taxon>Vertebrata</taxon>
        <taxon>Euteleostomi</taxon>
        <taxon>Actinopterygii</taxon>
        <taxon>Neopterygii</taxon>
        <taxon>Teleostei</taxon>
        <taxon>Clupei</taxon>
        <taxon>Clupeiformes</taxon>
        <taxon>Clupeoidei</taxon>
        <taxon>Clupeidae</taxon>
        <taxon>Alosa</taxon>
    </lineage>
</organism>
<sequence length="334" mass="38478">MQYYTKRAWKKEVLELYLDPLFFHMDPSCTCHWRAIIDHLLTHEKTMFKDLMSMQSSSLKLFPSVEQKPMLLKSQAFMFSGELDQYHLYLPLIQERLTENLRMGQTPSIAAQMFLMFRVLLLRISPQHLTSLWPIMVTELIRSFVRLEKSLKEDKEALKTKARGAPEKNGVLTFSPSDLDMYLSACKFLDMAISFPPERMPLFQMYRWAFVPEVDVDSYSGPENHLLEGEQECAPHISRVLEALQRRYGELNGVVGESSTERLEFPVLTLRSLSSITQLQPFLHTLSCSFRGRPGNSDPSDPWPAAVYPAHCSEAVLRRLEVITEGEFLSSMEG</sequence>
<dbReference type="GO" id="GO:0006895">
    <property type="term" value="P:Golgi to endosome transport"/>
    <property type="evidence" value="ECO:0007669"/>
    <property type="project" value="InterPro"/>
</dbReference>
<dbReference type="AlphaFoldDB" id="A0AAV6HCU4"/>
<feature type="domain" description="DOP1-like C-terminal" evidence="1">
    <location>
        <begin position="5"/>
        <end position="288"/>
    </location>
</feature>
<dbReference type="Proteomes" id="UP000823561">
    <property type="component" value="Chromosome 3"/>
</dbReference>
<dbReference type="GO" id="GO:0005768">
    <property type="term" value="C:endosome"/>
    <property type="evidence" value="ECO:0007669"/>
    <property type="project" value="TreeGrafter"/>
</dbReference>
<accession>A0AAV6HCU4</accession>
<keyword evidence="3" id="KW-1185">Reference proteome</keyword>